<dbReference type="SFLD" id="SFLDS00003">
    <property type="entry name" value="Haloacid_Dehalogenase"/>
    <property type="match status" value="1"/>
</dbReference>
<dbReference type="Gene3D" id="3.30.70.100">
    <property type="match status" value="1"/>
</dbReference>
<dbReference type="GO" id="GO:0055070">
    <property type="term" value="P:copper ion homeostasis"/>
    <property type="evidence" value="ECO:0007669"/>
    <property type="project" value="TreeGrafter"/>
</dbReference>
<proteinExistence type="inferred from homology"/>
<evidence type="ECO:0000259" key="17">
    <source>
        <dbReference type="PROSITE" id="PS50846"/>
    </source>
</evidence>
<dbReference type="GO" id="GO:0005524">
    <property type="term" value="F:ATP binding"/>
    <property type="evidence" value="ECO:0007669"/>
    <property type="project" value="UniProtKB-UniRule"/>
</dbReference>
<dbReference type="SUPFAM" id="SSF56784">
    <property type="entry name" value="HAD-like"/>
    <property type="match status" value="1"/>
</dbReference>
<feature type="transmembrane region" description="Helical" evidence="15">
    <location>
        <begin position="220"/>
        <end position="245"/>
    </location>
</feature>
<dbReference type="GO" id="GO:0043682">
    <property type="term" value="F:P-type divalent copper transporter activity"/>
    <property type="evidence" value="ECO:0007669"/>
    <property type="project" value="TreeGrafter"/>
</dbReference>
<dbReference type="STRING" id="1123392.GCA_000376425_00159"/>
<dbReference type="SFLD" id="SFLDG00002">
    <property type="entry name" value="C1.7:_P-type_atpase_like"/>
    <property type="match status" value="1"/>
</dbReference>
<name>A0A125BDK0_THIDE</name>
<keyword evidence="6 15" id="KW-0812">Transmembrane</keyword>
<evidence type="ECO:0000256" key="5">
    <source>
        <dbReference type="ARBA" id="ARBA00022553"/>
    </source>
</evidence>
<evidence type="ECO:0000256" key="6">
    <source>
        <dbReference type="ARBA" id="ARBA00022692"/>
    </source>
</evidence>
<dbReference type="OrthoDB" id="8552577at2"/>
<feature type="transmembrane region" description="Helical" evidence="15">
    <location>
        <begin position="770"/>
        <end position="786"/>
    </location>
</feature>
<dbReference type="InterPro" id="IPR059000">
    <property type="entry name" value="ATPase_P-type_domA"/>
</dbReference>
<evidence type="ECO:0000256" key="3">
    <source>
        <dbReference type="ARBA" id="ARBA00022448"/>
    </source>
</evidence>
<evidence type="ECO:0000313" key="19">
    <source>
        <dbReference type="Proteomes" id="UP000064243"/>
    </source>
</evidence>
<dbReference type="InterPro" id="IPR001757">
    <property type="entry name" value="P_typ_ATPase"/>
</dbReference>
<dbReference type="NCBIfam" id="TIGR01525">
    <property type="entry name" value="ATPase-IB_hvy"/>
    <property type="match status" value="1"/>
</dbReference>
<keyword evidence="4 15" id="KW-1003">Cell membrane</keyword>
<feature type="transmembrane region" description="Helical" evidence="15">
    <location>
        <begin position="281"/>
        <end position="299"/>
    </location>
</feature>
<keyword evidence="14 15" id="KW-0472">Membrane</keyword>
<dbReference type="SUPFAM" id="SSF81665">
    <property type="entry name" value="Calcium ATPase, transmembrane domain M"/>
    <property type="match status" value="1"/>
</dbReference>
<keyword evidence="10" id="KW-0460">Magnesium</keyword>
<dbReference type="PRINTS" id="PR00120">
    <property type="entry name" value="HATPASE"/>
</dbReference>
<feature type="transmembrane region" description="Helical" evidence="15">
    <location>
        <begin position="436"/>
        <end position="458"/>
    </location>
</feature>
<dbReference type="SUPFAM" id="SSF55008">
    <property type="entry name" value="HMA, heavy metal-associated domain"/>
    <property type="match status" value="1"/>
</dbReference>
<dbReference type="Pfam" id="PF00403">
    <property type="entry name" value="HMA"/>
    <property type="match status" value="1"/>
</dbReference>
<evidence type="ECO:0000256" key="8">
    <source>
        <dbReference type="ARBA" id="ARBA00022741"/>
    </source>
</evidence>
<keyword evidence="11" id="KW-1278">Translocase</keyword>
<keyword evidence="13" id="KW-0406">Ion transport</keyword>
<gene>
    <name evidence="18" type="ORF">ABW22_02475</name>
</gene>
<dbReference type="Pfam" id="PF00122">
    <property type="entry name" value="E1-E2_ATPase"/>
    <property type="match status" value="1"/>
</dbReference>
<dbReference type="InterPro" id="IPR044492">
    <property type="entry name" value="P_typ_ATPase_HD_dom"/>
</dbReference>
<dbReference type="PRINTS" id="PR00119">
    <property type="entry name" value="CATATPASE"/>
</dbReference>
<dbReference type="InterPro" id="IPR027256">
    <property type="entry name" value="P-typ_ATPase_IB"/>
</dbReference>
<dbReference type="FunFam" id="2.70.150.10:FF:000002">
    <property type="entry name" value="Copper-transporting ATPase 1, putative"/>
    <property type="match status" value="1"/>
</dbReference>
<dbReference type="InterPro" id="IPR006121">
    <property type="entry name" value="HMA_dom"/>
</dbReference>
<organism evidence="18 19">
    <name type="scientific">Thiobacillus denitrificans</name>
    <dbReference type="NCBI Taxonomy" id="36861"/>
    <lineage>
        <taxon>Bacteria</taxon>
        <taxon>Pseudomonadati</taxon>
        <taxon>Pseudomonadota</taxon>
        <taxon>Betaproteobacteria</taxon>
        <taxon>Nitrosomonadales</taxon>
        <taxon>Thiobacillaceae</taxon>
        <taxon>Thiobacillus</taxon>
    </lineage>
</organism>
<dbReference type="PROSITE" id="PS50846">
    <property type="entry name" value="HMA_2"/>
    <property type="match status" value="1"/>
</dbReference>
<dbReference type="InterPro" id="IPR021993">
    <property type="entry name" value="ATPase-cat-bd"/>
</dbReference>
<dbReference type="Gene3D" id="2.70.150.10">
    <property type="entry name" value="Calcium-transporting ATPase, cytoplasmic transduction domain A"/>
    <property type="match status" value="1"/>
</dbReference>
<dbReference type="Gene3D" id="3.40.50.1000">
    <property type="entry name" value="HAD superfamily/HAD-like"/>
    <property type="match status" value="1"/>
</dbReference>
<dbReference type="InterPro" id="IPR023299">
    <property type="entry name" value="ATPase_P-typ_cyto_dom_N"/>
</dbReference>
<dbReference type="InterPro" id="IPR008250">
    <property type="entry name" value="ATPase_P-typ_transduc_dom_A_sf"/>
</dbReference>
<dbReference type="AlphaFoldDB" id="A0A125BDK0"/>
<evidence type="ECO:0000256" key="12">
    <source>
        <dbReference type="ARBA" id="ARBA00022989"/>
    </source>
</evidence>
<keyword evidence="8 15" id="KW-0547">Nucleotide-binding</keyword>
<evidence type="ECO:0000256" key="13">
    <source>
        <dbReference type="ARBA" id="ARBA00023065"/>
    </source>
</evidence>
<dbReference type="RefSeq" id="WP_059751665.1">
    <property type="nucleotide sequence ID" value="NZ_LDUG01000008.1"/>
</dbReference>
<evidence type="ECO:0000313" key="18">
    <source>
        <dbReference type="EMBL" id="KVW98899.1"/>
    </source>
</evidence>
<keyword evidence="7 15" id="KW-0479">Metal-binding</keyword>
<accession>A0A125BDK0</accession>
<keyword evidence="9 15" id="KW-0067">ATP-binding</keyword>
<dbReference type="Proteomes" id="UP000064243">
    <property type="component" value="Unassembled WGS sequence"/>
</dbReference>
<dbReference type="Pfam" id="PF12156">
    <property type="entry name" value="ATPase-cat_bd"/>
    <property type="match status" value="1"/>
</dbReference>
<feature type="compositionally biased region" description="Basic and acidic residues" evidence="16">
    <location>
        <begin position="827"/>
        <end position="838"/>
    </location>
</feature>
<evidence type="ECO:0000256" key="4">
    <source>
        <dbReference type="ARBA" id="ARBA00022475"/>
    </source>
</evidence>
<keyword evidence="12 15" id="KW-1133">Transmembrane helix</keyword>
<dbReference type="PANTHER" id="PTHR43520:SF5">
    <property type="entry name" value="CATION-TRANSPORTING P-TYPE ATPASE-RELATED"/>
    <property type="match status" value="1"/>
</dbReference>
<evidence type="ECO:0000256" key="1">
    <source>
        <dbReference type="ARBA" id="ARBA00004651"/>
    </source>
</evidence>
<feature type="transmembrane region" description="Helical" evidence="15">
    <location>
        <begin position="257"/>
        <end position="275"/>
    </location>
</feature>
<keyword evidence="3" id="KW-0813">Transport</keyword>
<feature type="domain" description="HMA" evidence="17">
    <location>
        <begin position="102"/>
        <end position="168"/>
    </location>
</feature>
<dbReference type="NCBIfam" id="TIGR01494">
    <property type="entry name" value="ATPase_P-type"/>
    <property type="match status" value="1"/>
</dbReference>
<dbReference type="GO" id="GO:0016887">
    <property type="term" value="F:ATP hydrolysis activity"/>
    <property type="evidence" value="ECO:0007669"/>
    <property type="project" value="InterPro"/>
</dbReference>
<evidence type="ECO:0000256" key="9">
    <source>
        <dbReference type="ARBA" id="ARBA00022840"/>
    </source>
</evidence>
<feature type="region of interest" description="Disordered" evidence="16">
    <location>
        <begin position="819"/>
        <end position="838"/>
    </location>
</feature>
<dbReference type="InterPro" id="IPR036163">
    <property type="entry name" value="HMA_dom_sf"/>
</dbReference>
<dbReference type="CDD" id="cd02079">
    <property type="entry name" value="P-type_ATPase_HM"/>
    <property type="match status" value="1"/>
</dbReference>
<evidence type="ECO:0000256" key="7">
    <source>
        <dbReference type="ARBA" id="ARBA00022723"/>
    </source>
</evidence>
<comment type="subcellular location">
    <subcellularLocation>
        <location evidence="1">Cell membrane</location>
        <topology evidence="1">Multi-pass membrane protein</topology>
    </subcellularLocation>
</comment>
<dbReference type="InterPro" id="IPR023298">
    <property type="entry name" value="ATPase_P-typ_TM_dom_sf"/>
</dbReference>
<evidence type="ECO:0000256" key="10">
    <source>
        <dbReference type="ARBA" id="ARBA00022842"/>
    </source>
</evidence>
<dbReference type="InterPro" id="IPR036412">
    <property type="entry name" value="HAD-like_sf"/>
</dbReference>
<dbReference type="PANTHER" id="PTHR43520">
    <property type="entry name" value="ATP7, ISOFORM B"/>
    <property type="match status" value="1"/>
</dbReference>
<dbReference type="EMBL" id="LDUG01000008">
    <property type="protein sequence ID" value="KVW98899.1"/>
    <property type="molecule type" value="Genomic_DNA"/>
</dbReference>
<dbReference type="GO" id="GO:0005886">
    <property type="term" value="C:plasma membrane"/>
    <property type="evidence" value="ECO:0007669"/>
    <property type="project" value="UniProtKB-SubCell"/>
</dbReference>
<dbReference type="SUPFAM" id="SSF81653">
    <property type="entry name" value="Calcium ATPase, transduction domain A"/>
    <property type="match status" value="1"/>
</dbReference>
<dbReference type="PROSITE" id="PS00154">
    <property type="entry name" value="ATPASE_E1_E2"/>
    <property type="match status" value="1"/>
</dbReference>
<dbReference type="GO" id="GO:0005507">
    <property type="term" value="F:copper ion binding"/>
    <property type="evidence" value="ECO:0007669"/>
    <property type="project" value="TreeGrafter"/>
</dbReference>
<keyword evidence="19" id="KW-1185">Reference proteome</keyword>
<protein>
    <submittedName>
        <fullName evidence="18">Cation transporter</fullName>
    </submittedName>
</protein>
<evidence type="ECO:0000256" key="2">
    <source>
        <dbReference type="ARBA" id="ARBA00006024"/>
    </source>
</evidence>
<dbReference type="InterPro" id="IPR018303">
    <property type="entry name" value="ATPase_P-typ_P_site"/>
</dbReference>
<keyword evidence="5" id="KW-0597">Phosphoprotein</keyword>
<dbReference type="NCBIfam" id="TIGR01511">
    <property type="entry name" value="ATPase-IB1_Cu"/>
    <property type="match status" value="1"/>
</dbReference>
<evidence type="ECO:0000256" key="15">
    <source>
        <dbReference type="RuleBase" id="RU362081"/>
    </source>
</evidence>
<dbReference type="PATRIC" id="fig|36861.3.peg.3361"/>
<sequence length="838" mass="89385">MSDSPGLTDAPSFSGCFHCGLPVPDGAHYPIQFEAETKQTCCRGCQAVAQTIIDSGQGAYYTHRTALPATPQQAEAELAQMGLYDLPEIQESFVRIEAEHIREAALILENIVCAACIWLNERHIAGLPGVLSVEINYATRRARVRWDNSRIQLSAILKAVSDIGYIAHPFDPGRSDDIHRRERNTAIKRLAIAGLGMMQVMMYALPAYTATDMTDDIRLLMSWASLILTIPVVGYSAWPFFIGAWRDFKRRMLGMDVPVALGVGTAFVASVYSTFSGHGEVYYDSVTMFVFLLLTGRFLEMNARRRAGAAVEELVKLIPAATTRLPHWPARDEEQVPVARLAVGDHVLVRPGETLPADGEVIEGDSAVSEALLTGESLPVSKSVHSKVVGGSLNQASPLVVRVDKLGADTRLASIVRLLDRAQSEKPRIGQLADRAAAWFVGLLLVITFFVGLAWYFIEPSRTLWIVVSILVVTCPCALGLATPAALTTGTGRLTRLGLLTTRGHALETLARATDLVFDKTGTLTHGRLSVRRVLPLGGRSADEVSRIAAALEAGSEHPIARALREAGSASLSASDLRNTPGRGVEGSIDGRTYRLGSPRYAAAGETPPESDGGEHPENGHASWVALAQGGETIAWFALADTLRADAPAALIALQELGVRLHLLSGDAEPAVKAVAQQLGIAEWHAGALPEDKLAYVKALQQQGRIVAMVGDGINDAPVLAGAQVSIAMGEGADVAQAAADMVMLGSRLGTLAEGVALARKTQKIIRQNLGWALGYNLIAIPAAALGFVTPWMAGIGMSASSLLVVLNALRLSDFKQPADGSSLKAQDSRLKSQEASL</sequence>
<evidence type="ECO:0000256" key="11">
    <source>
        <dbReference type="ARBA" id="ARBA00022967"/>
    </source>
</evidence>
<dbReference type="Gene3D" id="3.40.1110.10">
    <property type="entry name" value="Calcium-transporting ATPase, cytoplasmic domain N"/>
    <property type="match status" value="1"/>
</dbReference>
<dbReference type="SFLD" id="SFLDF00027">
    <property type="entry name" value="p-type_atpase"/>
    <property type="match status" value="1"/>
</dbReference>
<evidence type="ECO:0000256" key="14">
    <source>
        <dbReference type="ARBA" id="ARBA00023136"/>
    </source>
</evidence>
<evidence type="ECO:0000256" key="16">
    <source>
        <dbReference type="SAM" id="MobiDB-lite"/>
    </source>
</evidence>
<feature type="region of interest" description="Disordered" evidence="16">
    <location>
        <begin position="572"/>
        <end position="621"/>
    </location>
</feature>
<comment type="caution">
    <text evidence="18">The sequence shown here is derived from an EMBL/GenBank/DDBJ whole genome shotgun (WGS) entry which is preliminary data.</text>
</comment>
<feature type="transmembrane region" description="Helical" evidence="15">
    <location>
        <begin position="190"/>
        <end position="208"/>
    </location>
</feature>
<reference evidence="18 19" key="1">
    <citation type="journal article" date="2015" name="Appl. Environ. Microbiol.">
        <title>Aerobic and Anaerobic Thiosulfate Oxidation by a Cold-Adapted, Subglacial Chemoautotroph.</title>
        <authorList>
            <person name="Harrold Z.R."/>
            <person name="Skidmore M.L."/>
            <person name="Hamilton T.L."/>
            <person name="Desch L."/>
            <person name="Amada K."/>
            <person name="van Gelder W."/>
            <person name="Glover K."/>
            <person name="Roden E.E."/>
            <person name="Boyd E.S."/>
        </authorList>
    </citation>
    <scope>NUCLEOTIDE SEQUENCE [LARGE SCALE GENOMIC DNA]</scope>
    <source>
        <strain evidence="18 19">RG</strain>
    </source>
</reference>
<dbReference type="InterPro" id="IPR023214">
    <property type="entry name" value="HAD_sf"/>
</dbReference>
<comment type="similarity">
    <text evidence="2 15">Belongs to the cation transport ATPase (P-type) (TC 3.A.3) family. Type IB subfamily.</text>
</comment>
<dbReference type="PROSITE" id="PS01229">
    <property type="entry name" value="COF_2"/>
    <property type="match status" value="1"/>
</dbReference>
<dbReference type="Pfam" id="PF00702">
    <property type="entry name" value="Hydrolase"/>
    <property type="match status" value="1"/>
</dbReference>
<feature type="transmembrane region" description="Helical" evidence="15">
    <location>
        <begin position="464"/>
        <end position="487"/>
    </location>
</feature>